<dbReference type="Gene3D" id="3.30.40.10">
    <property type="entry name" value="Zinc/RING finger domain, C3HC4 (zinc finger)"/>
    <property type="match status" value="1"/>
</dbReference>
<dbReference type="InParanoid" id="A0A7M7PCK2"/>
<dbReference type="InterPro" id="IPR000315">
    <property type="entry name" value="Znf_B-box"/>
</dbReference>
<keyword evidence="2 4" id="KW-0863">Zinc-finger</keyword>
<evidence type="ECO:0000259" key="7">
    <source>
        <dbReference type="PROSITE" id="PS50119"/>
    </source>
</evidence>
<reference evidence="8" key="2">
    <citation type="submission" date="2021-01" db="UniProtKB">
        <authorList>
            <consortium name="EnsemblMetazoa"/>
        </authorList>
    </citation>
    <scope>IDENTIFICATION</scope>
</reference>
<evidence type="ECO:0000256" key="3">
    <source>
        <dbReference type="ARBA" id="ARBA00022833"/>
    </source>
</evidence>
<dbReference type="PROSITE" id="PS50089">
    <property type="entry name" value="ZF_RING_2"/>
    <property type="match status" value="1"/>
</dbReference>
<dbReference type="Pfam" id="PF13445">
    <property type="entry name" value="zf-RING_UBOX"/>
    <property type="match status" value="1"/>
</dbReference>
<dbReference type="Proteomes" id="UP000007110">
    <property type="component" value="Unassembled WGS sequence"/>
</dbReference>
<keyword evidence="5" id="KW-0175">Coiled coil</keyword>
<feature type="domain" description="RING-type" evidence="6">
    <location>
        <begin position="15"/>
        <end position="55"/>
    </location>
</feature>
<protein>
    <submittedName>
        <fullName evidence="8">Uncharacterized protein</fullName>
    </submittedName>
</protein>
<dbReference type="OMA" id="ATECCRS"/>
<dbReference type="SUPFAM" id="SSF57850">
    <property type="entry name" value="RING/U-box"/>
    <property type="match status" value="1"/>
</dbReference>
<keyword evidence="1" id="KW-0479">Metal-binding</keyword>
<organism evidence="8 9">
    <name type="scientific">Strongylocentrotus purpuratus</name>
    <name type="common">Purple sea urchin</name>
    <dbReference type="NCBI Taxonomy" id="7668"/>
    <lineage>
        <taxon>Eukaryota</taxon>
        <taxon>Metazoa</taxon>
        <taxon>Echinodermata</taxon>
        <taxon>Eleutherozoa</taxon>
        <taxon>Echinozoa</taxon>
        <taxon>Echinoidea</taxon>
        <taxon>Euechinoidea</taxon>
        <taxon>Echinacea</taxon>
        <taxon>Camarodonta</taxon>
        <taxon>Echinidea</taxon>
        <taxon>Strongylocentrotidae</taxon>
        <taxon>Strongylocentrotus</taxon>
    </lineage>
</organism>
<dbReference type="GO" id="GO:0005654">
    <property type="term" value="C:nucleoplasm"/>
    <property type="evidence" value="ECO:0000318"/>
    <property type="project" value="GO_Central"/>
</dbReference>
<dbReference type="InterPro" id="IPR047153">
    <property type="entry name" value="TRIM45/56/19-like"/>
</dbReference>
<evidence type="ECO:0000256" key="2">
    <source>
        <dbReference type="ARBA" id="ARBA00022771"/>
    </source>
</evidence>
<evidence type="ECO:0000313" key="9">
    <source>
        <dbReference type="Proteomes" id="UP000007110"/>
    </source>
</evidence>
<dbReference type="InterPro" id="IPR013083">
    <property type="entry name" value="Znf_RING/FYVE/PHD"/>
</dbReference>
<dbReference type="SMART" id="SM00184">
    <property type="entry name" value="RING"/>
    <property type="match status" value="1"/>
</dbReference>
<evidence type="ECO:0000256" key="1">
    <source>
        <dbReference type="ARBA" id="ARBA00022723"/>
    </source>
</evidence>
<accession>A0A7M7PCK2</accession>
<proteinExistence type="predicted"/>
<keyword evidence="3" id="KW-0862">Zinc</keyword>
<reference evidence="9" key="1">
    <citation type="submission" date="2015-02" db="EMBL/GenBank/DDBJ databases">
        <title>Genome sequencing for Strongylocentrotus purpuratus.</title>
        <authorList>
            <person name="Murali S."/>
            <person name="Liu Y."/>
            <person name="Vee V."/>
            <person name="English A."/>
            <person name="Wang M."/>
            <person name="Skinner E."/>
            <person name="Han Y."/>
            <person name="Muzny D.M."/>
            <person name="Worley K.C."/>
            <person name="Gibbs R.A."/>
        </authorList>
    </citation>
    <scope>NUCLEOTIDE SEQUENCE</scope>
</reference>
<feature type="coiled-coil region" evidence="5">
    <location>
        <begin position="138"/>
        <end position="197"/>
    </location>
</feature>
<dbReference type="SUPFAM" id="SSF57845">
    <property type="entry name" value="B-box zinc-binding domain"/>
    <property type="match status" value="1"/>
</dbReference>
<dbReference type="RefSeq" id="XP_030848392.1">
    <property type="nucleotide sequence ID" value="XM_030992532.1"/>
</dbReference>
<dbReference type="AlphaFoldDB" id="A0A7M7PCK2"/>
<evidence type="ECO:0000259" key="6">
    <source>
        <dbReference type="PROSITE" id="PS50089"/>
    </source>
</evidence>
<sequence length="216" mass="24992">MATSSKQAFHKNLECPVCLRFFRDPKILTCSHTFCKGCLETLLGSCRKLSCPMCREETSVPGGDMGRLQSNITVRSLVEDVETQGQSNCYQEDTPLQKKWNKCQKHPNYDEECFCLDCNKYVCFKCGTLEHTMNAHNIMEAEEHETAQKNNIDELASKAGTKIREVDKYVTFVVDQRKRVRNVQEQLNDEIDETFEESVQTLKKERRCWKMRLGVS</sequence>
<dbReference type="GO" id="GO:0008270">
    <property type="term" value="F:zinc ion binding"/>
    <property type="evidence" value="ECO:0007669"/>
    <property type="project" value="UniProtKB-KW"/>
</dbReference>
<dbReference type="EnsemblMetazoa" id="XM_030992532">
    <property type="protein sequence ID" value="XP_030848392"/>
    <property type="gene ID" value="LOC115926913"/>
</dbReference>
<dbReference type="GO" id="GO:0061630">
    <property type="term" value="F:ubiquitin protein ligase activity"/>
    <property type="evidence" value="ECO:0000318"/>
    <property type="project" value="GO_Central"/>
</dbReference>
<dbReference type="InterPro" id="IPR001841">
    <property type="entry name" value="Znf_RING"/>
</dbReference>
<feature type="domain" description="B box-type" evidence="7">
    <location>
        <begin position="98"/>
        <end position="141"/>
    </location>
</feature>
<name>A0A7M7PCK2_STRPU</name>
<dbReference type="PANTHER" id="PTHR25462">
    <property type="entry name" value="BONUS, ISOFORM C-RELATED"/>
    <property type="match status" value="1"/>
</dbReference>
<dbReference type="Gene3D" id="3.30.160.60">
    <property type="entry name" value="Classic Zinc Finger"/>
    <property type="match status" value="1"/>
</dbReference>
<evidence type="ECO:0000256" key="4">
    <source>
        <dbReference type="PROSITE-ProRule" id="PRU00024"/>
    </source>
</evidence>
<dbReference type="GeneID" id="115926913"/>
<evidence type="ECO:0000256" key="5">
    <source>
        <dbReference type="SAM" id="Coils"/>
    </source>
</evidence>
<dbReference type="InterPro" id="IPR017907">
    <property type="entry name" value="Znf_RING_CS"/>
</dbReference>
<dbReference type="InterPro" id="IPR027370">
    <property type="entry name" value="Znf-RING_euk"/>
</dbReference>
<dbReference type="OrthoDB" id="6105938at2759"/>
<dbReference type="PROSITE" id="PS50119">
    <property type="entry name" value="ZF_BBOX"/>
    <property type="match status" value="1"/>
</dbReference>
<evidence type="ECO:0000313" key="8">
    <source>
        <dbReference type="EnsemblMetazoa" id="XP_030848392"/>
    </source>
</evidence>
<dbReference type="PANTHER" id="PTHR25462:SF296">
    <property type="entry name" value="MEIOTIC P26, ISOFORM F"/>
    <property type="match status" value="1"/>
</dbReference>
<dbReference type="FunFam" id="3.30.40.10:FF:000623">
    <property type="entry name" value="Uncharacterized protein, isoform A"/>
    <property type="match status" value="1"/>
</dbReference>
<dbReference type="PROSITE" id="PS00518">
    <property type="entry name" value="ZF_RING_1"/>
    <property type="match status" value="1"/>
</dbReference>
<keyword evidence="9" id="KW-1185">Reference proteome</keyword>
<dbReference type="KEGG" id="spu:115926913"/>